<dbReference type="InterPro" id="IPR051052">
    <property type="entry name" value="Diverse_substrate_MTase"/>
</dbReference>
<keyword evidence="2 4" id="KW-0808">Transferase</keyword>
<reference evidence="5" key="1">
    <citation type="submission" date="2015-02" db="EMBL/GenBank/DDBJ databases">
        <title>Draft Genome of Frankia sp. CpI1-S.</title>
        <authorList>
            <person name="Oshone R.T."/>
            <person name="Ngom M."/>
            <person name="Ghodhbane-Gtari F."/>
            <person name="Gtari M."/>
            <person name="Morris K."/>
            <person name="Thomas K."/>
            <person name="Sen A."/>
            <person name="Tisa L.S."/>
        </authorList>
    </citation>
    <scope>NUCLEOTIDE SEQUENCE [LARGE SCALE GENOMIC DNA]</scope>
    <source>
        <strain evidence="5">CpI1-S</strain>
    </source>
</reference>
<dbReference type="InterPro" id="IPR041698">
    <property type="entry name" value="Methyltransf_25"/>
</dbReference>
<keyword evidence="5" id="KW-1185">Reference proteome</keyword>
<dbReference type="PANTHER" id="PTHR44942:SF4">
    <property type="entry name" value="METHYLTRANSFERASE TYPE 11 DOMAIN-CONTAINING PROTEIN"/>
    <property type="match status" value="1"/>
</dbReference>
<sequence length="283" mass="31532">MIARCGRPSHTGQMEVDSRVTARYELADEDRRLWKPGLGDLVRLRSWDIFARFLPRHGSVVDVGGGPGRHAAHLAERGHDVLLIDPVARHVDRARARSRSQQHAPFRAQLGEARRLPVADQAADIVLLMGPLYHLVEPDDRAAALREASRVLRPGGTVLVEVITRHAWVLDATRKGLLESGEIWDDFDHNLRTGLSQDPTRPTEGGFWAYFHHPEELRAELDRAGYQDISLVAVEGFAWLLGDLERRMADPGDLLRAIRLTETEPSMLGASAHVIGVAHSPRP</sequence>
<evidence type="ECO:0000259" key="3">
    <source>
        <dbReference type="Pfam" id="PF13649"/>
    </source>
</evidence>
<dbReference type="PANTHER" id="PTHR44942">
    <property type="entry name" value="METHYLTRANSF_11 DOMAIN-CONTAINING PROTEIN"/>
    <property type="match status" value="1"/>
</dbReference>
<dbReference type="EMBL" id="JYFN01000079">
    <property type="protein sequence ID" value="KJE19919.1"/>
    <property type="molecule type" value="Genomic_DNA"/>
</dbReference>
<protein>
    <submittedName>
        <fullName evidence="4">Methyltransferase family protein</fullName>
    </submittedName>
</protein>
<dbReference type="SUPFAM" id="SSF53335">
    <property type="entry name" value="S-adenosyl-L-methionine-dependent methyltransferases"/>
    <property type="match status" value="1"/>
</dbReference>
<evidence type="ECO:0000256" key="2">
    <source>
        <dbReference type="ARBA" id="ARBA00022679"/>
    </source>
</evidence>
<comment type="caution">
    <text evidence="4">The sequence shown here is derived from an EMBL/GenBank/DDBJ whole genome shotgun (WGS) entry which is preliminary data.</text>
</comment>
<evidence type="ECO:0000313" key="5">
    <source>
        <dbReference type="Proteomes" id="UP000032545"/>
    </source>
</evidence>
<evidence type="ECO:0000313" key="4">
    <source>
        <dbReference type="EMBL" id="KJE19919.1"/>
    </source>
</evidence>
<organism evidence="4 5">
    <name type="scientific">Frankia torreyi</name>
    <dbReference type="NCBI Taxonomy" id="1856"/>
    <lineage>
        <taxon>Bacteria</taxon>
        <taxon>Bacillati</taxon>
        <taxon>Actinomycetota</taxon>
        <taxon>Actinomycetes</taxon>
        <taxon>Frankiales</taxon>
        <taxon>Frankiaceae</taxon>
        <taxon>Frankia</taxon>
    </lineage>
</organism>
<accession>A0A0D8B7L3</accession>
<keyword evidence="1 4" id="KW-0489">Methyltransferase</keyword>
<reference evidence="4 5" key="2">
    <citation type="journal article" date="2016" name="Genome Announc.">
        <title>Permanent Draft Genome Sequences for Two Variants of Frankia sp. Strain CpI1, the First Frankia Strain Isolated from Root Nodules of Comptonia peregrina.</title>
        <authorList>
            <person name="Oshone R."/>
            <person name="Hurst S.G.IV."/>
            <person name="Abebe-Akele F."/>
            <person name="Simpson S."/>
            <person name="Morris K."/>
            <person name="Thomas W.K."/>
            <person name="Tisa L.S."/>
        </authorList>
    </citation>
    <scope>NUCLEOTIDE SEQUENCE [LARGE SCALE GENOMIC DNA]</scope>
    <source>
        <strain evidence="5">CpI1-S</strain>
    </source>
</reference>
<dbReference type="CDD" id="cd02440">
    <property type="entry name" value="AdoMet_MTases"/>
    <property type="match status" value="1"/>
</dbReference>
<dbReference type="GO" id="GO:0032259">
    <property type="term" value="P:methylation"/>
    <property type="evidence" value="ECO:0007669"/>
    <property type="project" value="UniProtKB-KW"/>
</dbReference>
<dbReference type="PATRIC" id="fig|1502723.3.peg.6445"/>
<evidence type="ECO:0000256" key="1">
    <source>
        <dbReference type="ARBA" id="ARBA00022603"/>
    </source>
</evidence>
<dbReference type="GO" id="GO:0008168">
    <property type="term" value="F:methyltransferase activity"/>
    <property type="evidence" value="ECO:0007669"/>
    <property type="project" value="UniProtKB-KW"/>
</dbReference>
<gene>
    <name evidence="4" type="ORF">FF36_05816</name>
</gene>
<dbReference type="InterPro" id="IPR029063">
    <property type="entry name" value="SAM-dependent_MTases_sf"/>
</dbReference>
<dbReference type="AlphaFoldDB" id="A0A0D8B7L3"/>
<name>A0A0D8B7L3_9ACTN</name>
<feature type="domain" description="Methyltransferase" evidence="3">
    <location>
        <begin position="60"/>
        <end position="156"/>
    </location>
</feature>
<dbReference type="Proteomes" id="UP000032545">
    <property type="component" value="Unassembled WGS sequence"/>
</dbReference>
<dbReference type="Pfam" id="PF13649">
    <property type="entry name" value="Methyltransf_25"/>
    <property type="match status" value="1"/>
</dbReference>
<proteinExistence type="predicted"/>
<dbReference type="Gene3D" id="3.40.50.150">
    <property type="entry name" value="Vaccinia Virus protein VP39"/>
    <property type="match status" value="1"/>
</dbReference>